<dbReference type="InterPro" id="IPR045864">
    <property type="entry name" value="aa-tRNA-synth_II/BPL/LPL"/>
</dbReference>
<dbReference type="Pfam" id="PF07973">
    <property type="entry name" value="tRNA_SAD"/>
    <property type="match status" value="1"/>
</dbReference>
<dbReference type="PANTHER" id="PTHR11777:SF9">
    <property type="entry name" value="ALANINE--TRNA LIGASE, CYTOPLASMIC"/>
    <property type="match status" value="1"/>
</dbReference>
<dbReference type="GO" id="GO:0006419">
    <property type="term" value="P:alanyl-tRNA aminoacylation"/>
    <property type="evidence" value="ECO:0007669"/>
    <property type="project" value="UniProtKB-UniRule"/>
</dbReference>
<dbReference type="GO" id="GO:0005829">
    <property type="term" value="C:cytosol"/>
    <property type="evidence" value="ECO:0007669"/>
    <property type="project" value="TreeGrafter"/>
</dbReference>
<evidence type="ECO:0000256" key="1">
    <source>
        <dbReference type="ARBA" id="ARBA00004496"/>
    </source>
</evidence>
<comment type="function">
    <text evidence="12">Catalyzes the attachment of alanine to tRNA(Ala) in a two-step reaction: alanine is first activated by ATP to form Ala-AMP and then transferred to the acceptor end of tRNA(Ala). Also edits incorrectly charged Ser-tRNA(Ala) and Gly-tRNA(Ala) via its editing domain.</text>
</comment>
<dbReference type="Gene3D" id="3.30.930.10">
    <property type="entry name" value="Bira Bifunctional Protein, Domain 2"/>
    <property type="match status" value="1"/>
</dbReference>
<keyword evidence="3 12" id="KW-0820">tRNA-binding</keyword>
<dbReference type="InterPro" id="IPR003156">
    <property type="entry name" value="DHHA1_dom"/>
</dbReference>
<dbReference type="SUPFAM" id="SSF50447">
    <property type="entry name" value="Translation proteins"/>
    <property type="match status" value="1"/>
</dbReference>
<evidence type="ECO:0000256" key="6">
    <source>
        <dbReference type="ARBA" id="ARBA00022741"/>
    </source>
</evidence>
<dbReference type="eggNOG" id="COG0013">
    <property type="taxonomic scope" value="Bacteria"/>
</dbReference>
<dbReference type="SUPFAM" id="SSF55681">
    <property type="entry name" value="Class II aaRS and biotin synthetases"/>
    <property type="match status" value="1"/>
</dbReference>
<dbReference type="PROSITE" id="PS50860">
    <property type="entry name" value="AA_TRNA_LIGASE_II_ALA"/>
    <property type="match status" value="1"/>
</dbReference>
<keyword evidence="12" id="KW-0963">Cytoplasm</keyword>
<dbReference type="KEGG" id="lcc:B488_04520"/>
<keyword evidence="5 12" id="KW-0479">Metal-binding</keyword>
<dbReference type="EC" id="6.1.1.7" evidence="12"/>
<evidence type="ECO:0000256" key="10">
    <source>
        <dbReference type="ARBA" id="ARBA00022917"/>
    </source>
</evidence>
<dbReference type="InterPro" id="IPR023033">
    <property type="entry name" value="Ala_tRNA_ligase_euk/bac"/>
</dbReference>
<dbReference type="CDD" id="cd00673">
    <property type="entry name" value="AlaRS_core"/>
    <property type="match status" value="1"/>
</dbReference>
<dbReference type="Gene3D" id="2.40.30.130">
    <property type="match status" value="1"/>
</dbReference>
<keyword evidence="9 12" id="KW-0694">RNA-binding</keyword>
<reference evidence="14 15" key="1">
    <citation type="journal article" date="2012" name="Stand. Genomic Sci.">
        <title>Complete genome sequence of Liberibacter crescens BT-1.</title>
        <authorList>
            <person name="Leonard M.T."/>
            <person name="Fagen J.R."/>
            <person name="Davis-Richardson A.G."/>
            <person name="Davis M.J."/>
            <person name="Triplett E.W."/>
        </authorList>
    </citation>
    <scope>NUCLEOTIDE SEQUENCE [LARGE SCALE GENOMIC DNA]</scope>
    <source>
        <strain evidence="14 15">BT-1</strain>
    </source>
</reference>
<dbReference type="STRING" id="1215343.B488_04520"/>
<dbReference type="FunFam" id="3.30.54.20:FF:000001">
    <property type="entry name" value="Alanine--tRNA ligase"/>
    <property type="match status" value="1"/>
</dbReference>
<dbReference type="Proteomes" id="UP000010799">
    <property type="component" value="Chromosome"/>
</dbReference>
<gene>
    <name evidence="12" type="primary">alaS</name>
    <name evidence="14" type="ordered locus">B488_04520</name>
</gene>
<feature type="binding site" evidence="12">
    <location>
        <position position="533"/>
    </location>
    <ligand>
        <name>Zn(2+)</name>
        <dbReference type="ChEBI" id="CHEBI:29105"/>
    </ligand>
</feature>
<comment type="catalytic activity">
    <reaction evidence="12">
        <text>tRNA(Ala) + L-alanine + ATP = L-alanyl-tRNA(Ala) + AMP + diphosphate</text>
        <dbReference type="Rhea" id="RHEA:12540"/>
        <dbReference type="Rhea" id="RHEA-COMP:9657"/>
        <dbReference type="Rhea" id="RHEA-COMP:9923"/>
        <dbReference type="ChEBI" id="CHEBI:30616"/>
        <dbReference type="ChEBI" id="CHEBI:33019"/>
        <dbReference type="ChEBI" id="CHEBI:57972"/>
        <dbReference type="ChEBI" id="CHEBI:78442"/>
        <dbReference type="ChEBI" id="CHEBI:78497"/>
        <dbReference type="ChEBI" id="CHEBI:456215"/>
        <dbReference type="EC" id="6.1.1.7"/>
    </reaction>
</comment>
<dbReference type="InterPro" id="IPR018165">
    <property type="entry name" value="Ala-tRNA-synth_IIc_core"/>
</dbReference>
<keyword evidence="4 12" id="KW-0436">Ligase</keyword>
<dbReference type="Gene3D" id="3.10.310.40">
    <property type="match status" value="1"/>
</dbReference>
<evidence type="ECO:0000256" key="8">
    <source>
        <dbReference type="ARBA" id="ARBA00022840"/>
    </source>
</evidence>
<dbReference type="HAMAP" id="MF_00036_B">
    <property type="entry name" value="Ala_tRNA_synth_B"/>
    <property type="match status" value="1"/>
</dbReference>
<sequence>MFTNAGMVQFKNVFTGQEQYPYKIVTTVQKCVRAGGKHNDLYNVGRTARHHTFFEMLGNFSFSDYFKEQAIDFAWQLLTREFGLSRHQLLVTVYYNDDDAFNFWKKISGLPNDRIIRISSNDNFWSMADTGPCGPCSEIFFDRGDKFSGGLPGSSEEDGERYIEIWNLVFMQFEQLSNKERIALPRPSIDTGMGLERFAAVLQGKENNYDIDLFRALISASEQFTGVPSVGRHAVSHRIIVDHLRSSVFLIADGVLPGNEGRGYVLRRIMRRAMCHAQILGVSEPFMWRLLPALFAEMGTAYPELIRAESLIIDVLKQEEVRFRKTLERGLVLLDEVSVGLEKHERLDGNIAFKLYDTYGFPLDLMQDILHARGFAGIEVSQFNQAMERQKTEARLHWLGSGEKAIEKIWFSLKEKHGVTRFLGYDTDQAEAMVQAIIDKGKVVDSAKEGEMVFIIVDQTPFYAESGGQVGDTGTITGEGVQLKVIDTKKQGNDLWVHSVVVEHGTLRTGMSVTLKINAQNRRLLSINHSVTHLLHWALHEVLGFHVVQKGSRITHEGLRFDVTHSQPITLEEIKSVEDMMNEVILQNLPVTTSIMNIDSAIAIGATALFGEKYGNEVRVVSIGLNKSNSYSLELCGGTHVSFTGEIGLVHILSESAVGAGIRRIEAITGKVARAYLLNQDEQMKSLSALLKVQSSEVLIRVKEMREEKRKLEYQLADAKKKLVAGDSHSSVREVAGINFIGHVVTDINPKNLRELIDERKKRIGSGIIMLIALSEEDKASVIIAVTQDLISKFNAIYLVQLAARVMEGKGGGGRPDMAQSGGPNGKNAKKAIEEVIKFLEEQNKK</sequence>
<evidence type="ECO:0000256" key="5">
    <source>
        <dbReference type="ARBA" id="ARBA00022723"/>
    </source>
</evidence>
<feature type="domain" description="Alanyl-transfer RNA synthetases family profile" evidence="13">
    <location>
        <begin position="1"/>
        <end position="679"/>
    </location>
</feature>
<keyword evidence="7 12" id="KW-0862">Zinc</keyword>
<dbReference type="InterPro" id="IPR018163">
    <property type="entry name" value="Thr/Ala-tRNA-synth_IIc_edit"/>
</dbReference>
<evidence type="ECO:0000256" key="12">
    <source>
        <dbReference type="HAMAP-Rule" id="MF_00036"/>
    </source>
</evidence>
<evidence type="ECO:0000256" key="3">
    <source>
        <dbReference type="ARBA" id="ARBA00022555"/>
    </source>
</evidence>
<dbReference type="GO" id="GO:0000049">
    <property type="term" value="F:tRNA binding"/>
    <property type="evidence" value="ECO:0007669"/>
    <property type="project" value="UniProtKB-KW"/>
</dbReference>
<keyword evidence="10 12" id="KW-0648">Protein biosynthesis</keyword>
<comment type="cofactor">
    <cofactor evidence="12">
        <name>Zn(2+)</name>
        <dbReference type="ChEBI" id="CHEBI:29105"/>
    </cofactor>
    <text evidence="12">Binds 1 zinc ion per subunit.</text>
</comment>
<dbReference type="InterPro" id="IPR012947">
    <property type="entry name" value="tRNA_SAD"/>
</dbReference>
<dbReference type="PRINTS" id="PR00980">
    <property type="entry name" value="TRNASYNTHALA"/>
</dbReference>
<dbReference type="EMBL" id="CP003789">
    <property type="protein sequence ID" value="AGA64444.1"/>
    <property type="molecule type" value="Genomic_DNA"/>
</dbReference>
<dbReference type="FunFam" id="2.40.30.130:FF:000001">
    <property type="entry name" value="Alanine--tRNA ligase"/>
    <property type="match status" value="1"/>
</dbReference>
<dbReference type="Pfam" id="PF02272">
    <property type="entry name" value="DHHA1"/>
    <property type="match status" value="1"/>
</dbReference>
<dbReference type="AlphaFoldDB" id="L0ESG0"/>
<evidence type="ECO:0000256" key="11">
    <source>
        <dbReference type="ARBA" id="ARBA00023146"/>
    </source>
</evidence>
<dbReference type="GO" id="GO:0002161">
    <property type="term" value="F:aminoacyl-tRNA deacylase activity"/>
    <property type="evidence" value="ECO:0007669"/>
    <property type="project" value="TreeGrafter"/>
</dbReference>
<keyword evidence="8 12" id="KW-0067">ATP-binding</keyword>
<evidence type="ECO:0000256" key="2">
    <source>
        <dbReference type="ARBA" id="ARBA00008226"/>
    </source>
</evidence>
<dbReference type="FunFam" id="3.30.980.10:FF:000004">
    <property type="entry name" value="Alanine--tRNA ligase, cytoplasmic"/>
    <property type="match status" value="1"/>
</dbReference>
<dbReference type="InterPro" id="IPR018164">
    <property type="entry name" value="Ala-tRNA-synth_IIc_N"/>
</dbReference>
<dbReference type="FunFam" id="3.30.930.10:FF:000004">
    <property type="entry name" value="Alanine--tRNA ligase"/>
    <property type="match status" value="1"/>
</dbReference>
<organism evidence="14 15">
    <name type="scientific">Liberibacter crescens (strain BT-1)</name>
    <dbReference type="NCBI Taxonomy" id="1215343"/>
    <lineage>
        <taxon>Bacteria</taxon>
        <taxon>Pseudomonadati</taxon>
        <taxon>Pseudomonadota</taxon>
        <taxon>Alphaproteobacteria</taxon>
        <taxon>Hyphomicrobiales</taxon>
        <taxon>Rhizobiaceae</taxon>
        <taxon>Liberibacter</taxon>
    </lineage>
</organism>
<dbReference type="SMART" id="SM00863">
    <property type="entry name" value="tRNA_SAD"/>
    <property type="match status" value="1"/>
</dbReference>
<dbReference type="PATRIC" id="fig|1215343.11.peg.462"/>
<keyword evidence="11 12" id="KW-0030">Aminoacyl-tRNA synthetase</keyword>
<keyword evidence="15" id="KW-1185">Reference proteome</keyword>
<protein>
    <recommendedName>
        <fullName evidence="12">Alanine--tRNA ligase</fullName>
        <ecNumber evidence="12">6.1.1.7</ecNumber>
    </recommendedName>
    <alternativeName>
        <fullName evidence="12">Alanyl-tRNA synthetase</fullName>
        <shortName evidence="12">AlaRS</shortName>
    </alternativeName>
</protein>
<dbReference type="GO" id="GO:0008270">
    <property type="term" value="F:zinc ion binding"/>
    <property type="evidence" value="ECO:0007669"/>
    <property type="project" value="UniProtKB-UniRule"/>
</dbReference>
<dbReference type="GO" id="GO:0045892">
    <property type="term" value="P:negative regulation of DNA-templated transcription"/>
    <property type="evidence" value="ECO:0007669"/>
    <property type="project" value="TreeGrafter"/>
</dbReference>
<dbReference type="GO" id="GO:0005524">
    <property type="term" value="F:ATP binding"/>
    <property type="evidence" value="ECO:0007669"/>
    <property type="project" value="UniProtKB-UniRule"/>
</dbReference>
<feature type="binding site" evidence="12">
    <location>
        <position position="636"/>
    </location>
    <ligand>
        <name>Zn(2+)</name>
        <dbReference type="ChEBI" id="CHEBI:29105"/>
    </ligand>
</feature>
<evidence type="ECO:0000256" key="9">
    <source>
        <dbReference type="ARBA" id="ARBA00022884"/>
    </source>
</evidence>
<evidence type="ECO:0000313" key="15">
    <source>
        <dbReference type="Proteomes" id="UP000010799"/>
    </source>
</evidence>
<name>L0ESG0_LIBCB</name>
<feature type="binding site" evidence="12">
    <location>
        <position position="640"/>
    </location>
    <ligand>
        <name>Zn(2+)</name>
        <dbReference type="ChEBI" id="CHEBI:29105"/>
    </ligand>
</feature>
<feature type="binding site" evidence="12">
    <location>
        <position position="529"/>
    </location>
    <ligand>
        <name>Zn(2+)</name>
        <dbReference type="ChEBI" id="CHEBI:29105"/>
    </ligand>
</feature>
<comment type="subcellular location">
    <subcellularLocation>
        <location evidence="1 12">Cytoplasm</location>
    </subcellularLocation>
</comment>
<dbReference type="SUPFAM" id="SSF101353">
    <property type="entry name" value="Putative anticodon-binding domain of alanyl-tRNA synthetase (AlaRS)"/>
    <property type="match status" value="1"/>
</dbReference>
<dbReference type="InterPro" id="IPR009000">
    <property type="entry name" value="Transl_B-barrel_sf"/>
</dbReference>
<dbReference type="InterPro" id="IPR002318">
    <property type="entry name" value="Ala-tRNA-lgiase_IIc"/>
</dbReference>
<dbReference type="PANTHER" id="PTHR11777">
    <property type="entry name" value="ALANYL-TRNA SYNTHETASE"/>
    <property type="match status" value="1"/>
</dbReference>
<proteinExistence type="inferred from homology"/>
<dbReference type="HOGENOM" id="CLU_004485_1_1_5"/>
<dbReference type="Gene3D" id="3.30.54.20">
    <property type="match status" value="1"/>
</dbReference>
<dbReference type="GO" id="GO:0004813">
    <property type="term" value="F:alanine-tRNA ligase activity"/>
    <property type="evidence" value="ECO:0007669"/>
    <property type="project" value="UniProtKB-UniRule"/>
</dbReference>
<evidence type="ECO:0000259" key="13">
    <source>
        <dbReference type="PROSITE" id="PS50860"/>
    </source>
</evidence>
<keyword evidence="6 12" id="KW-0547">Nucleotide-binding</keyword>
<evidence type="ECO:0000313" key="14">
    <source>
        <dbReference type="EMBL" id="AGA64444.1"/>
    </source>
</evidence>
<dbReference type="Gene3D" id="3.30.980.10">
    <property type="entry name" value="Threonyl-trna Synthetase, Chain A, domain 2"/>
    <property type="match status" value="1"/>
</dbReference>
<dbReference type="NCBIfam" id="TIGR00344">
    <property type="entry name" value="alaS"/>
    <property type="match status" value="1"/>
</dbReference>
<comment type="similarity">
    <text evidence="2 12">Belongs to the class-II aminoacyl-tRNA synthetase family.</text>
</comment>
<evidence type="ECO:0000256" key="4">
    <source>
        <dbReference type="ARBA" id="ARBA00022598"/>
    </source>
</evidence>
<dbReference type="InterPro" id="IPR018162">
    <property type="entry name" value="Ala-tRNA-ligase_IIc_anticod-bd"/>
</dbReference>
<accession>L0ESG0</accession>
<dbReference type="InterPro" id="IPR050058">
    <property type="entry name" value="Ala-tRNA_ligase"/>
</dbReference>
<comment type="domain">
    <text evidence="12">Consists of three domains; the N-terminal catalytic domain, the editing domain and the C-terminal C-Ala domain. The editing domain removes incorrectly charged amino acids, while the C-Ala domain, along with tRNA(Ala), serves as a bridge to cooperatively bring together the editing and aminoacylation centers thus stimulating deacylation of misacylated tRNAs.</text>
</comment>
<dbReference type="FunFam" id="3.10.310.40:FF:000001">
    <property type="entry name" value="Alanine--tRNA ligase"/>
    <property type="match status" value="1"/>
</dbReference>
<evidence type="ECO:0000256" key="7">
    <source>
        <dbReference type="ARBA" id="ARBA00022833"/>
    </source>
</evidence>
<dbReference type="Pfam" id="PF01411">
    <property type="entry name" value="tRNA-synt_2c"/>
    <property type="match status" value="1"/>
</dbReference>
<dbReference type="SUPFAM" id="SSF55186">
    <property type="entry name" value="ThrRS/AlaRS common domain"/>
    <property type="match status" value="1"/>
</dbReference>